<dbReference type="AlphaFoldDB" id="A0A061J856"/>
<dbReference type="GO" id="GO:0004815">
    <property type="term" value="F:aspartate-tRNA ligase activity"/>
    <property type="evidence" value="ECO:0007669"/>
    <property type="project" value="UniProtKB-EC"/>
</dbReference>
<dbReference type="PROSITE" id="PS50862">
    <property type="entry name" value="AA_TRNA_LIGASE_II"/>
    <property type="match status" value="1"/>
</dbReference>
<comment type="catalytic activity">
    <reaction evidence="10">
        <text>tRNA(Asp) + L-aspartate + ATP = L-aspartyl-tRNA(Asp) + AMP + diphosphate</text>
        <dbReference type="Rhea" id="RHEA:19649"/>
        <dbReference type="Rhea" id="RHEA-COMP:9660"/>
        <dbReference type="Rhea" id="RHEA-COMP:9678"/>
        <dbReference type="ChEBI" id="CHEBI:29991"/>
        <dbReference type="ChEBI" id="CHEBI:30616"/>
        <dbReference type="ChEBI" id="CHEBI:33019"/>
        <dbReference type="ChEBI" id="CHEBI:78442"/>
        <dbReference type="ChEBI" id="CHEBI:78516"/>
        <dbReference type="ChEBI" id="CHEBI:456215"/>
        <dbReference type="EC" id="6.1.1.12"/>
    </reaction>
</comment>
<dbReference type="Pfam" id="PF00152">
    <property type="entry name" value="tRNA-synt_2"/>
    <property type="match status" value="1"/>
</dbReference>
<evidence type="ECO:0000313" key="12">
    <source>
        <dbReference type="EMBL" id="ESL10311.1"/>
    </source>
</evidence>
<keyword evidence="9" id="KW-0030">Aminoacyl-tRNA synthetase</keyword>
<comment type="subcellular location">
    <subcellularLocation>
        <location evidence="1">Cytoplasm</location>
    </subcellularLocation>
</comment>
<dbReference type="EC" id="6.1.1.12" evidence="3"/>
<comment type="similarity">
    <text evidence="2">Belongs to the class-II aminoacyl-tRNA synthetase family. Type 2 subfamily.</text>
</comment>
<dbReference type="OrthoDB" id="372395at2759"/>
<evidence type="ECO:0000259" key="11">
    <source>
        <dbReference type="PROSITE" id="PS50862"/>
    </source>
</evidence>
<dbReference type="InterPro" id="IPR004523">
    <property type="entry name" value="Asp-tRNA_synthase_2"/>
</dbReference>
<protein>
    <recommendedName>
        <fullName evidence="3">aspartate--tRNA ligase</fullName>
        <ecNumber evidence="3">6.1.1.12</ecNumber>
    </recommendedName>
</protein>
<dbReference type="Proteomes" id="UP000031737">
    <property type="component" value="Unassembled WGS sequence"/>
</dbReference>
<feature type="domain" description="Aminoacyl-transfer RNA synthetases class-II family profile" evidence="11">
    <location>
        <begin position="1"/>
        <end position="336"/>
    </location>
</feature>
<dbReference type="PANTHER" id="PTHR43450">
    <property type="entry name" value="ASPARTYL-TRNA SYNTHETASE"/>
    <property type="match status" value="1"/>
</dbReference>
<evidence type="ECO:0000256" key="10">
    <source>
        <dbReference type="ARBA" id="ARBA00047904"/>
    </source>
</evidence>
<keyword evidence="4" id="KW-0963">Cytoplasm</keyword>
<accession>A0A061J856</accession>
<keyword evidence="5" id="KW-0436">Ligase</keyword>
<name>A0A061J856_TRYRA</name>
<dbReference type="PRINTS" id="PR01042">
    <property type="entry name" value="TRNASYNTHASP"/>
</dbReference>
<dbReference type="InterPro" id="IPR002312">
    <property type="entry name" value="Asp/Asn-tRNA-synth_IIb"/>
</dbReference>
<evidence type="ECO:0000256" key="4">
    <source>
        <dbReference type="ARBA" id="ARBA00022490"/>
    </source>
</evidence>
<dbReference type="GO" id="GO:0006422">
    <property type="term" value="P:aspartyl-tRNA aminoacylation"/>
    <property type="evidence" value="ECO:0007669"/>
    <property type="project" value="InterPro"/>
</dbReference>
<dbReference type="InterPro" id="IPR004364">
    <property type="entry name" value="Aa-tRNA-synt_II"/>
</dbReference>
<organism evidence="12 13">
    <name type="scientific">Trypanosoma rangeli SC58</name>
    <dbReference type="NCBI Taxonomy" id="429131"/>
    <lineage>
        <taxon>Eukaryota</taxon>
        <taxon>Discoba</taxon>
        <taxon>Euglenozoa</taxon>
        <taxon>Kinetoplastea</taxon>
        <taxon>Metakinetoplastina</taxon>
        <taxon>Trypanosomatida</taxon>
        <taxon>Trypanosomatidae</taxon>
        <taxon>Trypanosoma</taxon>
        <taxon>Herpetosoma</taxon>
    </lineage>
</organism>
<evidence type="ECO:0000256" key="1">
    <source>
        <dbReference type="ARBA" id="ARBA00004496"/>
    </source>
</evidence>
<keyword evidence="8" id="KW-0648">Protein biosynthesis</keyword>
<dbReference type="EMBL" id="AUPL01001959">
    <property type="protein sequence ID" value="ESL10311.1"/>
    <property type="molecule type" value="Genomic_DNA"/>
</dbReference>
<evidence type="ECO:0000256" key="9">
    <source>
        <dbReference type="ARBA" id="ARBA00023146"/>
    </source>
</evidence>
<evidence type="ECO:0000256" key="5">
    <source>
        <dbReference type="ARBA" id="ARBA00022598"/>
    </source>
</evidence>
<evidence type="ECO:0000256" key="7">
    <source>
        <dbReference type="ARBA" id="ARBA00022840"/>
    </source>
</evidence>
<dbReference type="GO" id="GO:0005829">
    <property type="term" value="C:cytosol"/>
    <property type="evidence" value="ECO:0007669"/>
    <property type="project" value="TreeGrafter"/>
</dbReference>
<dbReference type="Gene3D" id="3.30.930.10">
    <property type="entry name" value="Bira Bifunctional Protein, Domain 2"/>
    <property type="match status" value="1"/>
</dbReference>
<evidence type="ECO:0000313" key="13">
    <source>
        <dbReference type="Proteomes" id="UP000031737"/>
    </source>
</evidence>
<dbReference type="PANTHER" id="PTHR43450:SF1">
    <property type="entry name" value="ASPARTATE--TRNA LIGASE, CYTOPLASMIC"/>
    <property type="match status" value="1"/>
</dbReference>
<keyword evidence="13" id="KW-1185">Reference proteome</keyword>
<keyword evidence="6" id="KW-0547">Nucleotide-binding</keyword>
<proteinExistence type="inferred from homology"/>
<dbReference type="InterPro" id="IPR045864">
    <property type="entry name" value="aa-tRNA-synth_II/BPL/LPL"/>
</dbReference>
<dbReference type="GO" id="GO:0003723">
    <property type="term" value="F:RNA binding"/>
    <property type="evidence" value="ECO:0007669"/>
    <property type="project" value="TreeGrafter"/>
</dbReference>
<reference evidence="12 13" key="1">
    <citation type="submission" date="2013-07" db="EMBL/GenBank/DDBJ databases">
        <authorList>
            <person name="Stoco P.H."/>
            <person name="Wagner G."/>
            <person name="Gerber A."/>
            <person name="Zaha A."/>
            <person name="Thompson C."/>
            <person name="Bartholomeu D.C."/>
            <person name="Luckemeyer D.D."/>
            <person name="Bahia D."/>
            <person name="Loreto E."/>
            <person name="Prestes E.B."/>
            <person name="Lima F.M."/>
            <person name="Rodrigues-Luiz G."/>
            <person name="Vallejo G.A."/>
            <person name="Filho J.F."/>
            <person name="Monteiro K.M."/>
            <person name="Tyler K.M."/>
            <person name="de Almeida L.G."/>
            <person name="Ortiz M.F."/>
            <person name="Siervo M.A."/>
            <person name="de Moraes M.H."/>
            <person name="Cunha O.L."/>
            <person name="Mendonca-Neto R."/>
            <person name="Silva R."/>
            <person name="Teixeira S.M."/>
            <person name="Murta S.M."/>
            <person name="Sincero T.C."/>
            <person name="Mendes T.A."/>
            <person name="Urmenyi T.P."/>
            <person name="Silva V.G."/>
            <person name="da Rocha W.D."/>
            <person name="Andersson B."/>
            <person name="Romanha A.J."/>
            <person name="Steindel M."/>
            <person name="de Vasconcelos A.T."/>
            <person name="Grisard E.C."/>
        </authorList>
    </citation>
    <scope>NUCLEOTIDE SEQUENCE [LARGE SCALE GENOMIC DNA]</scope>
    <source>
        <strain evidence="12 13">SC58</strain>
    </source>
</reference>
<sequence>MQSRVGQYFRQFLLDNDFVEIHSPKIISAASEGGANVFKVDYFNRNAYLAQSPQLYKQMALQGDFKRVFEVGPVFRAENSNTHRHLTEFVGLDVEMRINEHYYEVLDTAEELFSYMFANLAEHTAELDAIYQQYPFASLLWQLTPETIKTLGVGIIEDDVEPTDVYKARVRNMGMRMLRINYPYCIELLNTVLEEKLSPTDDINTANEKLLGKLVKERYGVDFFISDRFPSVVRPFYTMPCPDDERFTNSYDMFIRGEEISSGAQRIHDSSLLLQRAKTLGVDLSPIRDYVDSFRLGAWPHGGFGVGLERVVMLYLGLHNVRLVSLFPRDPQRVTP</sequence>
<dbReference type="GO" id="GO:0005524">
    <property type="term" value="F:ATP binding"/>
    <property type="evidence" value="ECO:0007669"/>
    <property type="project" value="UniProtKB-KW"/>
</dbReference>
<gene>
    <name evidence="12" type="ORF">TRSC58_01959</name>
</gene>
<keyword evidence="7" id="KW-0067">ATP-binding</keyword>
<evidence type="ECO:0000256" key="6">
    <source>
        <dbReference type="ARBA" id="ARBA00022741"/>
    </source>
</evidence>
<dbReference type="GO" id="GO:0017101">
    <property type="term" value="C:aminoacyl-tRNA synthetase multienzyme complex"/>
    <property type="evidence" value="ECO:0007669"/>
    <property type="project" value="TreeGrafter"/>
</dbReference>
<evidence type="ECO:0000256" key="3">
    <source>
        <dbReference type="ARBA" id="ARBA00012841"/>
    </source>
</evidence>
<comment type="caution">
    <text evidence="12">The sequence shown here is derived from an EMBL/GenBank/DDBJ whole genome shotgun (WGS) entry which is preliminary data.</text>
</comment>
<dbReference type="InterPro" id="IPR006195">
    <property type="entry name" value="aa-tRNA-synth_II"/>
</dbReference>
<dbReference type="VEuPathDB" id="TriTrypDB:TRSC58_01959"/>
<dbReference type="SUPFAM" id="SSF55681">
    <property type="entry name" value="Class II aaRS and biotin synthetases"/>
    <property type="match status" value="1"/>
</dbReference>
<evidence type="ECO:0000256" key="2">
    <source>
        <dbReference type="ARBA" id="ARBA00005312"/>
    </source>
</evidence>
<evidence type="ECO:0000256" key="8">
    <source>
        <dbReference type="ARBA" id="ARBA00022917"/>
    </source>
</evidence>